<dbReference type="InterPro" id="IPR044822">
    <property type="entry name" value="Myb_DNA-bind_4"/>
</dbReference>
<dbReference type="EMBL" id="JARKIK010000066">
    <property type="protein sequence ID" value="KAK8729950.1"/>
    <property type="molecule type" value="Genomic_DNA"/>
</dbReference>
<comment type="caution">
    <text evidence="3">The sequence shown here is derived from an EMBL/GenBank/DDBJ whole genome shotgun (WGS) entry which is preliminary data.</text>
</comment>
<keyword evidence="4" id="KW-1185">Reference proteome</keyword>
<feature type="domain" description="Myb/SANT-like DNA-binding" evidence="2">
    <location>
        <begin position="39"/>
        <end position="120"/>
    </location>
</feature>
<dbReference type="Pfam" id="PF13837">
    <property type="entry name" value="Myb_DNA-bind_4"/>
    <property type="match status" value="1"/>
</dbReference>
<dbReference type="Proteomes" id="UP001445076">
    <property type="component" value="Unassembled WGS sequence"/>
</dbReference>
<accession>A0AAW0WG59</accession>
<dbReference type="AlphaFoldDB" id="A0AAW0WG59"/>
<feature type="coiled-coil region" evidence="1">
    <location>
        <begin position="188"/>
        <end position="222"/>
    </location>
</feature>
<gene>
    <name evidence="3" type="ORF">OTU49_008399</name>
</gene>
<evidence type="ECO:0000313" key="3">
    <source>
        <dbReference type="EMBL" id="KAK8729950.1"/>
    </source>
</evidence>
<evidence type="ECO:0000259" key="2">
    <source>
        <dbReference type="Pfam" id="PF13837"/>
    </source>
</evidence>
<sequence>MAAFQTGEIAAFQTIEVSNEGSHAVAFPVDQEGRKEDVEFSNEATLLLIEGIRKRYAELSSNNRSRPQVYKELHEELTMHGYNFSQERIRRKWNNLLGTFKRVKKEFSPKKPPWEYYQILSDFLPPEASLTSLQGMTTAFTKVAPAVTTHNHRDVAPSSASSVLPQPSVTVHVPSPSLNKEIERGVKRQAMMEQYIEQLREKESYEDDYRKRKERRERMKIRALRKIGKELQTIAKTQCEILKKQDQILQAIKASKV</sequence>
<name>A0AAW0WG59_CHEQU</name>
<keyword evidence="1" id="KW-0175">Coiled coil</keyword>
<protein>
    <recommendedName>
        <fullName evidence="2">Myb/SANT-like DNA-binding domain-containing protein</fullName>
    </recommendedName>
</protein>
<dbReference type="Gene3D" id="1.10.10.60">
    <property type="entry name" value="Homeodomain-like"/>
    <property type="match status" value="1"/>
</dbReference>
<evidence type="ECO:0000313" key="4">
    <source>
        <dbReference type="Proteomes" id="UP001445076"/>
    </source>
</evidence>
<organism evidence="3 4">
    <name type="scientific">Cherax quadricarinatus</name>
    <name type="common">Australian red claw crayfish</name>
    <dbReference type="NCBI Taxonomy" id="27406"/>
    <lineage>
        <taxon>Eukaryota</taxon>
        <taxon>Metazoa</taxon>
        <taxon>Ecdysozoa</taxon>
        <taxon>Arthropoda</taxon>
        <taxon>Crustacea</taxon>
        <taxon>Multicrustacea</taxon>
        <taxon>Malacostraca</taxon>
        <taxon>Eumalacostraca</taxon>
        <taxon>Eucarida</taxon>
        <taxon>Decapoda</taxon>
        <taxon>Pleocyemata</taxon>
        <taxon>Astacidea</taxon>
        <taxon>Parastacoidea</taxon>
        <taxon>Parastacidae</taxon>
        <taxon>Cherax</taxon>
    </lineage>
</organism>
<evidence type="ECO:0000256" key="1">
    <source>
        <dbReference type="SAM" id="Coils"/>
    </source>
</evidence>
<proteinExistence type="predicted"/>
<reference evidence="3 4" key="1">
    <citation type="journal article" date="2024" name="BMC Genomics">
        <title>Genome assembly of redclaw crayfish (Cherax quadricarinatus) provides insights into its immune adaptation and hypoxia tolerance.</title>
        <authorList>
            <person name="Liu Z."/>
            <person name="Zheng J."/>
            <person name="Li H."/>
            <person name="Fang K."/>
            <person name="Wang S."/>
            <person name="He J."/>
            <person name="Zhou D."/>
            <person name="Weng S."/>
            <person name="Chi M."/>
            <person name="Gu Z."/>
            <person name="He J."/>
            <person name="Li F."/>
            <person name="Wang M."/>
        </authorList>
    </citation>
    <scope>NUCLEOTIDE SEQUENCE [LARGE SCALE GENOMIC DNA]</scope>
    <source>
        <strain evidence="3">ZL_2023a</strain>
    </source>
</reference>